<feature type="repeat" description="WD" evidence="3">
    <location>
        <begin position="63"/>
        <end position="103"/>
    </location>
</feature>
<feature type="repeat" description="WD" evidence="3">
    <location>
        <begin position="282"/>
        <end position="313"/>
    </location>
</feature>
<reference evidence="4 5" key="1">
    <citation type="journal article" date="2019" name="Front. Microbiol.">
        <title>Genomic Features for Desiccation Tolerance and Sugar Biosynthesis in the Extremophile Gloeocapsopsis sp. UTEX B3054.</title>
        <authorList>
            <person name="Urrejola C."/>
            <person name="Alcorta J."/>
            <person name="Salas L."/>
            <person name="Vasquez M."/>
            <person name="Polz M.F."/>
            <person name="Vicuna R."/>
            <person name="Diez B."/>
        </authorList>
    </citation>
    <scope>NUCLEOTIDE SEQUENCE [LARGE SCALE GENOMIC DNA]</scope>
    <source>
        <strain evidence="4 5">1H9</strain>
    </source>
</reference>
<feature type="repeat" description="WD" evidence="3">
    <location>
        <begin position="323"/>
        <end position="354"/>
    </location>
</feature>
<evidence type="ECO:0000313" key="4">
    <source>
        <dbReference type="EMBL" id="MUL38478.1"/>
    </source>
</evidence>
<evidence type="ECO:0000256" key="2">
    <source>
        <dbReference type="ARBA" id="ARBA00022737"/>
    </source>
</evidence>
<dbReference type="InterPro" id="IPR036322">
    <property type="entry name" value="WD40_repeat_dom_sf"/>
</dbReference>
<keyword evidence="5" id="KW-1185">Reference proteome</keyword>
<dbReference type="InterPro" id="IPR015943">
    <property type="entry name" value="WD40/YVTN_repeat-like_dom_sf"/>
</dbReference>
<evidence type="ECO:0000256" key="1">
    <source>
        <dbReference type="ARBA" id="ARBA00022574"/>
    </source>
</evidence>
<sequence>MKSQTVNPQQFDLYFSEMLEDYVTAIAWSPQGNILAGSSASGEVILWQHTPDNQEEWQRLPLQTSHSQSVDCLAFSSDGHFLAAGGQAGIRVWQLHQDAEVDQWQLLNVSHPPTWVDRLAWNPVCNQLALSLGRNVLVWDATTPEATATLNFDASSVLGLDWSPDGQYLAIAGYQGVKIWESRDWNEDPYIFDLPTASLAVAWSSNGKYFALGNMDRTIAVFEWNNPNPWVMRGFPGKIRQITWSTATSQQNTPLFAAASVEGVVVWSKHPDDLVGWESQVLQHHVGVIQAIAFQPQSLLLASAAEDGLVCLWHKAKRIVQILEGAPQGFSCLAWHPQGQQLAAGGKDGELRIWTRSLRGQGFNHR</sequence>
<dbReference type="SUPFAM" id="SSF50978">
    <property type="entry name" value="WD40 repeat-like"/>
    <property type="match status" value="1"/>
</dbReference>
<proteinExistence type="predicted"/>
<dbReference type="Pfam" id="PF00400">
    <property type="entry name" value="WD40"/>
    <property type="match status" value="6"/>
</dbReference>
<dbReference type="RefSeq" id="WP_105219035.1">
    <property type="nucleotide sequence ID" value="NZ_CAWNSU010000027.1"/>
</dbReference>
<organism evidence="4 5">
    <name type="scientific">Gloeocapsopsis dulcis AAB1 = 1H9</name>
    <dbReference type="NCBI Taxonomy" id="1433147"/>
    <lineage>
        <taxon>Bacteria</taxon>
        <taxon>Bacillati</taxon>
        <taxon>Cyanobacteriota</taxon>
        <taxon>Cyanophyceae</taxon>
        <taxon>Oscillatoriophycideae</taxon>
        <taxon>Chroococcales</taxon>
        <taxon>Chroococcaceae</taxon>
        <taxon>Gloeocapsopsis</taxon>
        <taxon>Gloeocapsopsis dulcis</taxon>
    </lineage>
</organism>
<gene>
    <name evidence="4" type="ORF">BWI75_19650</name>
</gene>
<dbReference type="PROSITE" id="PS50082">
    <property type="entry name" value="WD_REPEATS_2"/>
    <property type="match status" value="3"/>
</dbReference>
<dbReference type="EMBL" id="NAPY01000040">
    <property type="protein sequence ID" value="MUL38478.1"/>
    <property type="molecule type" value="Genomic_DNA"/>
</dbReference>
<dbReference type="PANTHER" id="PTHR22847">
    <property type="entry name" value="WD40 REPEAT PROTEIN"/>
    <property type="match status" value="1"/>
</dbReference>
<comment type="caution">
    <text evidence="4">The sequence shown here is derived from an EMBL/GenBank/DDBJ whole genome shotgun (WGS) entry which is preliminary data.</text>
</comment>
<dbReference type="SMART" id="SM00320">
    <property type="entry name" value="WD40"/>
    <property type="match status" value="8"/>
</dbReference>
<dbReference type="PANTHER" id="PTHR22847:SF637">
    <property type="entry name" value="WD REPEAT DOMAIN 5B"/>
    <property type="match status" value="1"/>
</dbReference>
<dbReference type="Gene3D" id="2.130.10.10">
    <property type="entry name" value="YVTN repeat-like/Quinoprotein amine dehydrogenase"/>
    <property type="match status" value="3"/>
</dbReference>
<accession>A0A6N8FZA5</accession>
<keyword evidence="1 3" id="KW-0853">WD repeat</keyword>
<protein>
    <submittedName>
        <fullName evidence="4">Uncharacterized protein</fullName>
    </submittedName>
</protein>
<dbReference type="PROSITE" id="PS50294">
    <property type="entry name" value="WD_REPEATS_REGION"/>
    <property type="match status" value="2"/>
</dbReference>
<dbReference type="Proteomes" id="UP000441797">
    <property type="component" value="Unassembled WGS sequence"/>
</dbReference>
<evidence type="ECO:0000313" key="5">
    <source>
        <dbReference type="Proteomes" id="UP000441797"/>
    </source>
</evidence>
<name>A0A6N8FZA5_9CHRO</name>
<dbReference type="OrthoDB" id="434800at2"/>
<dbReference type="AlphaFoldDB" id="A0A6N8FZA5"/>
<evidence type="ECO:0000256" key="3">
    <source>
        <dbReference type="PROSITE-ProRule" id="PRU00221"/>
    </source>
</evidence>
<dbReference type="InterPro" id="IPR001680">
    <property type="entry name" value="WD40_rpt"/>
</dbReference>
<keyword evidence="2" id="KW-0677">Repeat</keyword>